<evidence type="ECO:0000313" key="3">
    <source>
        <dbReference type="Proteomes" id="UP000316621"/>
    </source>
</evidence>
<feature type="compositionally biased region" description="Polar residues" evidence="1">
    <location>
        <begin position="858"/>
        <end position="867"/>
    </location>
</feature>
<feature type="region of interest" description="Disordered" evidence="1">
    <location>
        <begin position="858"/>
        <end position="899"/>
    </location>
</feature>
<name>A0A4Y7KGB8_PAPSO</name>
<sequence length="1353" mass="148793">MVMAYQGMQRALGRSTQSRRNGVLQGGNSSFLGRAPEPEIILSSLKDKAEAAFLVMLDPQRFIICPGFLAERGENGRILLPFLLWQDHADLISSQSASSSSPSAPTLSKRQRKKMAKAIHQQNSFLPRDLSEWLPQGPVASNDQDKNSRKKLKKKSKKTKKTSAGTKSETSSSKEVSGSSASATCGDTDLANEGPYTECELPEITQAEYDTEGNSISRAKQPETPNTVVSHSDGVVAASSPVPSSVSEDFHSVDSRISATNEMENRYSILSSFDEETAYTHESTDSSSEVFFDARSAPFTEPFYDEWNSYESTNVGDDIEVQSSVREDSIINPSETSEYSKYGYLDRPGSRGLSSGTSSHEGVDGKDRHLSGNSSVQNLGEAMKSSSFGPIRKKSHYIWREDQEDDVCEGISNSSDSSLLQLHEFPTVAECGNKGNKRSGWRRSSDLPSVLPIKSEQKDKNLSEFSISARILSLEGNVSSGPIGKENHLVRQKKVRKDDVVEGVSESSASSGLQFDSSLKEAPLSNRVSNVLGSEEVVKSKDDSKPKATDMPYKEALQHPVQVKQKVQRPLRRARLEDFTGRSQTRTIDPNAFLVRQERLQRTGNMEPLTISELAKWKDERKDLENVTETASHAIDGKASKPVGNFESSKDERSELDVCATVSPQVDYNDCERFVDSEIDKDERQNVTKTASHAIDSKPVANLESSKDETNGLDVCATVSPQGDYNACDRVVDSEIDKDERKVLQYVTKTASHAIDRKDSKPVSNLESSKDERSGLDVCTTVSPQGDYIACDRVVDSNTSEEVLQAVCTTVSDTNGKTSSSSTPEIADQTYSLLGLSERCSPIPVSDATINIQQIEDSCPESGNQGHISGSGSISKKWLPVPRQDASGETGKRTYENSLASVDKSVSGGLTLQKHGGKKLNPDAHVFVPLQSNNVRNVGKSFAIPTGRDRIPILKNPPLTDRVQNLQIEKLRTLATDESDKIVQAVGDAYRTEMRSIGVDLATSKPLAEFETFLHSASPVLGPTRTPHDCTSCSRDHFIGTSLCKHEIPDASLGRIWQWYEEHSSFGLKIKKEDCPKFSAYYVPSLSAVQLFGNCRSTSDCSRGSSRAKALKAVGESKYDADLVKSSGLLPQPSGNASAADFSSPCSSSSMYGEDEFIDRSLGMTPLESELLFEYYEPEQPFHRRPLFDKIKELVRGGGIQKCQTYGDPKKLESSNLKNLHPSSWYSVAWYPIYRIPQDDLKGAFLTFHSLGHFVRRCTPSDDRGGSTTSIVSPVVGLQSYNTQKESWFKLKTPLMTQTQEEISNHAEILEERLRSLQKTAYAMARAVVNKVDGNIITEHGDLKFFATRGGFK</sequence>
<evidence type="ECO:0000313" key="2">
    <source>
        <dbReference type="EMBL" id="RZC71400.1"/>
    </source>
</evidence>
<dbReference type="InterPro" id="IPR008507">
    <property type="entry name" value="DUF789"/>
</dbReference>
<proteinExistence type="predicted"/>
<feature type="region of interest" description="Disordered" evidence="1">
    <location>
        <begin position="314"/>
        <end position="375"/>
    </location>
</feature>
<dbReference type="PANTHER" id="PTHR32010:SF18">
    <property type="entry name" value="DUF789 FAMILY PROTEIN"/>
    <property type="match status" value="1"/>
</dbReference>
<dbReference type="EMBL" id="CM010721">
    <property type="protein sequence ID" value="RZC71400.1"/>
    <property type="molecule type" value="Genomic_DNA"/>
</dbReference>
<feature type="compositionally biased region" description="Low complexity" evidence="1">
    <location>
        <begin position="162"/>
        <end position="184"/>
    </location>
</feature>
<dbReference type="Pfam" id="PF05623">
    <property type="entry name" value="DUF789"/>
    <property type="match status" value="1"/>
</dbReference>
<feature type="region of interest" description="Disordered" evidence="1">
    <location>
        <begin position="682"/>
        <end position="708"/>
    </location>
</feature>
<feature type="compositionally biased region" description="Basic residues" evidence="1">
    <location>
        <begin position="148"/>
        <end position="161"/>
    </location>
</feature>
<dbReference type="Proteomes" id="UP000316621">
    <property type="component" value="Chromosome 7"/>
</dbReference>
<dbReference type="PANTHER" id="PTHR32010">
    <property type="entry name" value="PHOTOSYSTEM II STABILITY/ASSEMBLY FACTOR HCF136, CHLOROPLASTIC"/>
    <property type="match status" value="1"/>
</dbReference>
<feature type="compositionally biased region" description="Low complexity" evidence="1">
    <location>
        <begin position="94"/>
        <end position="105"/>
    </location>
</feature>
<organism evidence="2 3">
    <name type="scientific">Papaver somniferum</name>
    <name type="common">Opium poppy</name>
    <dbReference type="NCBI Taxonomy" id="3469"/>
    <lineage>
        <taxon>Eukaryota</taxon>
        <taxon>Viridiplantae</taxon>
        <taxon>Streptophyta</taxon>
        <taxon>Embryophyta</taxon>
        <taxon>Tracheophyta</taxon>
        <taxon>Spermatophyta</taxon>
        <taxon>Magnoliopsida</taxon>
        <taxon>Ranunculales</taxon>
        <taxon>Papaveraceae</taxon>
        <taxon>Papaveroideae</taxon>
        <taxon>Papaver</taxon>
    </lineage>
</organism>
<gene>
    <name evidence="2" type="ORF">C5167_034587</name>
</gene>
<protein>
    <submittedName>
        <fullName evidence="2">Uncharacterized protein</fullName>
    </submittedName>
</protein>
<evidence type="ECO:0000256" key="1">
    <source>
        <dbReference type="SAM" id="MobiDB-lite"/>
    </source>
</evidence>
<feature type="compositionally biased region" description="Polar residues" evidence="1">
    <location>
        <begin position="212"/>
        <end position="229"/>
    </location>
</feature>
<accession>A0A4Y7KGB8</accession>
<keyword evidence="3" id="KW-1185">Reference proteome</keyword>
<feature type="compositionally biased region" description="Low complexity" evidence="1">
    <location>
        <begin position="868"/>
        <end position="877"/>
    </location>
</feature>
<dbReference type="Gramene" id="RZC71400">
    <property type="protein sequence ID" value="RZC71400"/>
    <property type="gene ID" value="C5167_034587"/>
</dbReference>
<feature type="compositionally biased region" description="Basic and acidic residues" evidence="1">
    <location>
        <begin position="361"/>
        <end position="370"/>
    </location>
</feature>
<feature type="region of interest" description="Disordered" evidence="1">
    <location>
        <begin position="629"/>
        <end position="654"/>
    </location>
</feature>
<feature type="region of interest" description="Disordered" evidence="1">
    <location>
        <begin position="94"/>
        <end position="229"/>
    </location>
</feature>
<reference evidence="2 3" key="1">
    <citation type="journal article" date="2018" name="Science">
        <title>The opium poppy genome and morphinan production.</title>
        <authorList>
            <person name="Guo L."/>
            <person name="Winzer T."/>
            <person name="Yang X."/>
            <person name="Li Y."/>
            <person name="Ning Z."/>
            <person name="He Z."/>
            <person name="Teodor R."/>
            <person name="Lu Y."/>
            <person name="Bowser T.A."/>
            <person name="Graham I.A."/>
            <person name="Ye K."/>
        </authorList>
    </citation>
    <scope>NUCLEOTIDE SEQUENCE [LARGE SCALE GENOMIC DNA]</scope>
    <source>
        <strain evidence="3">cv. HN1</strain>
        <tissue evidence="2">Leaves</tissue>
    </source>
</reference>